<feature type="compositionally biased region" description="Polar residues" evidence="1">
    <location>
        <begin position="475"/>
        <end position="485"/>
    </location>
</feature>
<name>A0A194PJV0_PAPXU</name>
<gene>
    <name evidence="3" type="ORF">RR46_10857</name>
</gene>
<keyword evidence="2" id="KW-0812">Transmembrane</keyword>
<feature type="region of interest" description="Disordered" evidence="1">
    <location>
        <begin position="423"/>
        <end position="452"/>
    </location>
</feature>
<dbReference type="Proteomes" id="UP000053268">
    <property type="component" value="Unassembled WGS sequence"/>
</dbReference>
<reference evidence="3 4" key="1">
    <citation type="journal article" date="2015" name="Nat. Commun.">
        <title>Outbred genome sequencing and CRISPR/Cas9 gene editing in butterflies.</title>
        <authorList>
            <person name="Li X."/>
            <person name="Fan D."/>
            <person name="Zhang W."/>
            <person name="Liu G."/>
            <person name="Zhang L."/>
            <person name="Zhao L."/>
            <person name="Fang X."/>
            <person name="Chen L."/>
            <person name="Dong Y."/>
            <person name="Chen Y."/>
            <person name="Ding Y."/>
            <person name="Zhao R."/>
            <person name="Feng M."/>
            <person name="Zhu Y."/>
            <person name="Feng Y."/>
            <person name="Jiang X."/>
            <person name="Zhu D."/>
            <person name="Xiang H."/>
            <person name="Feng X."/>
            <person name="Li S."/>
            <person name="Wang J."/>
            <person name="Zhang G."/>
            <person name="Kronforst M.R."/>
            <person name="Wang W."/>
        </authorList>
    </citation>
    <scope>NUCLEOTIDE SEQUENCE [LARGE SCALE GENOMIC DNA]</scope>
    <source>
        <strain evidence="3">Ya'a_city_454_Px</strain>
        <tissue evidence="3">Whole body</tissue>
    </source>
</reference>
<feature type="compositionally biased region" description="Low complexity" evidence="1">
    <location>
        <begin position="500"/>
        <end position="513"/>
    </location>
</feature>
<feature type="compositionally biased region" description="Low complexity" evidence="1">
    <location>
        <begin position="535"/>
        <end position="545"/>
    </location>
</feature>
<evidence type="ECO:0000256" key="2">
    <source>
        <dbReference type="SAM" id="Phobius"/>
    </source>
</evidence>
<feature type="compositionally biased region" description="Polar residues" evidence="1">
    <location>
        <begin position="546"/>
        <end position="561"/>
    </location>
</feature>
<feature type="region of interest" description="Disordered" evidence="1">
    <location>
        <begin position="466"/>
        <end position="561"/>
    </location>
</feature>
<accession>A0A194PJV0</accession>
<evidence type="ECO:0000256" key="1">
    <source>
        <dbReference type="SAM" id="MobiDB-lite"/>
    </source>
</evidence>
<keyword evidence="4" id="KW-1185">Reference proteome</keyword>
<organism evidence="3 4">
    <name type="scientific">Papilio xuthus</name>
    <name type="common">Asian swallowtail butterfly</name>
    <dbReference type="NCBI Taxonomy" id="66420"/>
    <lineage>
        <taxon>Eukaryota</taxon>
        <taxon>Metazoa</taxon>
        <taxon>Ecdysozoa</taxon>
        <taxon>Arthropoda</taxon>
        <taxon>Hexapoda</taxon>
        <taxon>Insecta</taxon>
        <taxon>Pterygota</taxon>
        <taxon>Neoptera</taxon>
        <taxon>Endopterygota</taxon>
        <taxon>Lepidoptera</taxon>
        <taxon>Glossata</taxon>
        <taxon>Ditrysia</taxon>
        <taxon>Papilionoidea</taxon>
        <taxon>Papilionidae</taxon>
        <taxon>Papilioninae</taxon>
        <taxon>Papilio</taxon>
    </lineage>
</organism>
<evidence type="ECO:0000313" key="3">
    <source>
        <dbReference type="EMBL" id="KPI93597.1"/>
    </source>
</evidence>
<proteinExistence type="predicted"/>
<protein>
    <submittedName>
        <fullName evidence="3">Uncharacterized protein</fullName>
    </submittedName>
</protein>
<sequence length="561" mass="63499">MSHVGSAIFYNKLNKNECWSEDDLATLRARRIFELARPPSVNPEKMNGRYLKEMQKYFRQALRNVGKETNSHCAILLKAALADTIGAHLTKEILPTARFSYYAGYVPYRDVRELHKFLEQIKLLLNTQGLGWARPDRIPQWSNLTVVKVFVRHGKLLNPCSGLVMKRDVNSCIHIPVPKLDDKDEPSAIALPFKSGGMVSLSSPRSENILLKYYTTATRCILHHSPITCRHVDFLNFNNDMWHWMQNDVAPHLADEKLYSAFGGVLRIAAAVQSYGKGLSRRNLYENEERVVSRWHPWKGLSETYVYMDPDWTPKLYVILVVLAAAVICLSQICYTFLLGKSNGCHCTDRQQKYQNIMAFTKDELVNPAILPSQHSSLFYSQHARLRRLPAKTKISSRNSIRTEKVYDLHDNTETMAVIMSDNEDTSEEDSLPVINQEGSGENVGAIRSKSPPKIETSISEVKIVKRTRPKRGQMYSTSTNSHSELTYCREHQDTGSPWSGSSTSEQSITSDSSKSHGRKSRNSRDLAWARRVASKASQAKSTTSGTELDVNSFTTPPSKH</sequence>
<evidence type="ECO:0000313" key="4">
    <source>
        <dbReference type="Proteomes" id="UP000053268"/>
    </source>
</evidence>
<dbReference type="AlphaFoldDB" id="A0A194PJV0"/>
<feature type="transmembrane region" description="Helical" evidence="2">
    <location>
        <begin position="316"/>
        <end position="338"/>
    </location>
</feature>
<dbReference type="EMBL" id="KQ459602">
    <property type="protein sequence ID" value="KPI93597.1"/>
    <property type="molecule type" value="Genomic_DNA"/>
</dbReference>
<keyword evidence="2" id="KW-0472">Membrane</keyword>
<keyword evidence="2" id="KW-1133">Transmembrane helix</keyword>